<dbReference type="RefSeq" id="XP_031566508.1">
    <property type="nucleotide sequence ID" value="XM_031710648.1"/>
</dbReference>
<dbReference type="GO" id="GO:0005576">
    <property type="term" value="C:extracellular region"/>
    <property type="evidence" value="ECO:0007669"/>
    <property type="project" value="UniProtKB-SubCell"/>
</dbReference>
<keyword evidence="3 4" id="KW-0732">Signal</keyword>
<evidence type="ECO:0000313" key="5">
    <source>
        <dbReference type="Proteomes" id="UP000515163"/>
    </source>
</evidence>
<gene>
    <name evidence="6" type="primary">LOC116301573</name>
</gene>
<dbReference type="Pfam" id="PF03128">
    <property type="entry name" value="CXCXC"/>
    <property type="match status" value="2"/>
</dbReference>
<comment type="subcellular location">
    <subcellularLocation>
        <location evidence="1">Secreted</location>
    </subcellularLocation>
</comment>
<evidence type="ECO:0000256" key="2">
    <source>
        <dbReference type="ARBA" id="ARBA00022525"/>
    </source>
</evidence>
<evidence type="ECO:0000256" key="4">
    <source>
        <dbReference type="SAM" id="SignalP"/>
    </source>
</evidence>
<dbReference type="SUPFAM" id="SSF57501">
    <property type="entry name" value="Cystine-knot cytokines"/>
    <property type="match status" value="1"/>
</dbReference>
<protein>
    <submittedName>
        <fullName evidence="6">Uncharacterized protein LOC116301573</fullName>
    </submittedName>
</protein>
<evidence type="ECO:0000256" key="3">
    <source>
        <dbReference type="ARBA" id="ARBA00022729"/>
    </source>
</evidence>
<dbReference type="InterPro" id="IPR004153">
    <property type="entry name" value="CXCXC_repeat"/>
</dbReference>
<dbReference type="KEGG" id="aten:116301573"/>
<dbReference type="InParanoid" id="A0A6P8IJ49"/>
<dbReference type="AlphaFoldDB" id="A0A6P8IJ49"/>
<accession>A0A6P8IJ49</accession>
<name>A0A6P8IJ49_ACTTE</name>
<reference evidence="6" key="1">
    <citation type="submission" date="2025-08" db="UniProtKB">
        <authorList>
            <consortium name="RefSeq"/>
        </authorList>
    </citation>
    <scope>IDENTIFICATION</scope>
    <source>
        <tissue evidence="6">Tentacle</tissue>
    </source>
</reference>
<keyword evidence="5" id="KW-1185">Reference proteome</keyword>
<sequence length="253" mass="28705">MKMMPKLSLILFAFSFYSHVVSARTRTNPFLIDYDNDVIDDLSVRQSDIALFQDQDENVQTIDNQRTISNTEEILCKPRPIPVKIPVLSHFITTGPRYVMLNRCLGPGVTSVQKCAVKTREKVVVKYEKLSTRVGSLQAVSQEESVVMFNDIECSGKACIAKPQDCNSNQIFRKCTCNCNLSDSYCQSINRYYDRSTCQCTCKGQAKCPLYQEWNLATCQCECAEFMKQMCQKHNLALDSNSCKCEANNMQAL</sequence>
<feature type="signal peptide" evidence="4">
    <location>
        <begin position="1"/>
        <end position="23"/>
    </location>
</feature>
<dbReference type="InterPro" id="IPR029034">
    <property type="entry name" value="Cystine-knot_cytokine"/>
</dbReference>
<dbReference type="GeneID" id="116301573"/>
<keyword evidence="2" id="KW-0964">Secreted</keyword>
<proteinExistence type="predicted"/>
<evidence type="ECO:0000256" key="1">
    <source>
        <dbReference type="ARBA" id="ARBA00004613"/>
    </source>
</evidence>
<feature type="chain" id="PRO_5027977247" evidence="4">
    <location>
        <begin position="24"/>
        <end position="253"/>
    </location>
</feature>
<organism evidence="5 6">
    <name type="scientific">Actinia tenebrosa</name>
    <name type="common">Australian red waratah sea anemone</name>
    <dbReference type="NCBI Taxonomy" id="6105"/>
    <lineage>
        <taxon>Eukaryota</taxon>
        <taxon>Metazoa</taxon>
        <taxon>Cnidaria</taxon>
        <taxon>Anthozoa</taxon>
        <taxon>Hexacorallia</taxon>
        <taxon>Actiniaria</taxon>
        <taxon>Actiniidae</taxon>
        <taxon>Actinia</taxon>
    </lineage>
</organism>
<dbReference type="OrthoDB" id="10278620at2759"/>
<dbReference type="Proteomes" id="UP000515163">
    <property type="component" value="Unplaced"/>
</dbReference>
<evidence type="ECO:0000313" key="6">
    <source>
        <dbReference type="RefSeq" id="XP_031566508.1"/>
    </source>
</evidence>